<reference evidence="4" key="1">
    <citation type="submission" date="2015-01" db="EMBL/GenBank/DDBJ databases">
        <authorList>
            <person name="MANFREDI Pablo"/>
        </authorList>
    </citation>
    <scope>NUCLEOTIDE SEQUENCE [LARGE SCALE GENOMIC DNA]</scope>
    <source>
        <strain evidence="4">Cc11</strain>
    </source>
</reference>
<dbReference type="CDD" id="cd06257">
    <property type="entry name" value="DnaJ"/>
    <property type="match status" value="1"/>
</dbReference>
<protein>
    <recommendedName>
        <fullName evidence="2">J domain-containing protein</fullName>
    </recommendedName>
</protein>
<dbReference type="PRINTS" id="PR00625">
    <property type="entry name" value="JDOMAIN"/>
</dbReference>
<dbReference type="PANTHER" id="PTHR44825:SF1">
    <property type="entry name" value="DNAJ HOMOLOG SUBFAMILY C MEMBER 4"/>
    <property type="match status" value="1"/>
</dbReference>
<dbReference type="SUPFAM" id="SSF46565">
    <property type="entry name" value="Chaperone J-domain"/>
    <property type="match status" value="1"/>
</dbReference>
<dbReference type="Proteomes" id="UP000039370">
    <property type="component" value="Unassembled WGS sequence"/>
</dbReference>
<gene>
    <name evidence="3" type="ORF">CCAN11_2410026</name>
</gene>
<proteinExistence type="predicted"/>
<keyword evidence="1" id="KW-0472">Membrane</keyword>
<accession>A0A0B7IJN9</accession>
<keyword evidence="1" id="KW-1133">Transmembrane helix</keyword>
<dbReference type="Gene3D" id="1.10.287.110">
    <property type="entry name" value="DnaJ domain"/>
    <property type="match status" value="1"/>
</dbReference>
<feature type="transmembrane region" description="Helical" evidence="1">
    <location>
        <begin position="144"/>
        <end position="165"/>
    </location>
</feature>
<organism evidence="3 4">
    <name type="scientific">Capnocytophaga canimorsus</name>
    <dbReference type="NCBI Taxonomy" id="28188"/>
    <lineage>
        <taxon>Bacteria</taxon>
        <taxon>Pseudomonadati</taxon>
        <taxon>Bacteroidota</taxon>
        <taxon>Flavobacteriia</taxon>
        <taxon>Flavobacteriales</taxon>
        <taxon>Flavobacteriaceae</taxon>
        <taxon>Capnocytophaga</taxon>
    </lineage>
</organism>
<sequence>MFKDYYAILEISIGASDSEIKTAYYNQCKKWHPDRNPNRDATQQMQDINEAYLILKDKEARQKYDAEYIRFREYQQKTQQKYNTHRQENAEQSQTTYSEYRFADDILEKWMQNAKNQAKKMAQGITDELRGSFKEAGKSVAENILPAIIGYVFGPIIIFLIFSIVKSCN</sequence>
<evidence type="ECO:0000256" key="1">
    <source>
        <dbReference type="SAM" id="Phobius"/>
    </source>
</evidence>
<dbReference type="InterPro" id="IPR052763">
    <property type="entry name" value="DnaJ_C4"/>
</dbReference>
<evidence type="ECO:0000313" key="4">
    <source>
        <dbReference type="Proteomes" id="UP000039370"/>
    </source>
</evidence>
<dbReference type="SMART" id="SM00271">
    <property type="entry name" value="DnaJ"/>
    <property type="match status" value="1"/>
</dbReference>
<evidence type="ECO:0000259" key="2">
    <source>
        <dbReference type="PROSITE" id="PS50076"/>
    </source>
</evidence>
<dbReference type="EMBL" id="CDOK01000159">
    <property type="protein sequence ID" value="CEN52130.1"/>
    <property type="molecule type" value="Genomic_DNA"/>
</dbReference>
<evidence type="ECO:0000313" key="3">
    <source>
        <dbReference type="EMBL" id="CEN52130.1"/>
    </source>
</evidence>
<dbReference type="Pfam" id="PF00226">
    <property type="entry name" value="DnaJ"/>
    <property type="match status" value="1"/>
</dbReference>
<dbReference type="AlphaFoldDB" id="A0A0B7IJN9"/>
<name>A0A0B7IJN9_9FLAO</name>
<dbReference type="InterPro" id="IPR001623">
    <property type="entry name" value="DnaJ_domain"/>
</dbReference>
<dbReference type="PROSITE" id="PS50076">
    <property type="entry name" value="DNAJ_2"/>
    <property type="match status" value="1"/>
</dbReference>
<dbReference type="InterPro" id="IPR036869">
    <property type="entry name" value="J_dom_sf"/>
</dbReference>
<feature type="domain" description="J" evidence="2">
    <location>
        <begin position="4"/>
        <end position="68"/>
    </location>
</feature>
<keyword evidence="1" id="KW-0812">Transmembrane</keyword>
<dbReference type="PANTHER" id="PTHR44825">
    <property type="match status" value="1"/>
</dbReference>